<dbReference type="InterPro" id="IPR052138">
    <property type="entry name" value="GATA_ZnFinger_Domain"/>
</dbReference>
<dbReference type="PROSITE" id="PS50114">
    <property type="entry name" value="GATA_ZN_FINGER_2"/>
    <property type="match status" value="1"/>
</dbReference>
<dbReference type="PANTHER" id="PTHR47255">
    <property type="entry name" value="GATA TRANSCRIPTION FACTOR 22-RELATED"/>
    <property type="match status" value="1"/>
</dbReference>
<accession>A0AA39UKH1</accession>
<comment type="caution">
    <text evidence="7">The sequence shown here is derived from an EMBL/GenBank/DDBJ whole genome shotgun (WGS) entry which is preliminary data.</text>
</comment>
<dbReference type="InterPro" id="IPR000014">
    <property type="entry name" value="PAS"/>
</dbReference>
<feature type="domain" description="PAS" evidence="5">
    <location>
        <begin position="27"/>
        <end position="88"/>
    </location>
</feature>
<dbReference type="Gene3D" id="3.30.450.20">
    <property type="entry name" value="PAS domain"/>
    <property type="match status" value="1"/>
</dbReference>
<dbReference type="Pfam" id="PF00320">
    <property type="entry name" value="GATA"/>
    <property type="match status" value="1"/>
</dbReference>
<evidence type="ECO:0000256" key="2">
    <source>
        <dbReference type="ARBA" id="ARBA00022771"/>
    </source>
</evidence>
<reference evidence="7" key="1">
    <citation type="submission" date="2023-06" db="EMBL/GenBank/DDBJ databases">
        <authorList>
            <consortium name="Lawrence Berkeley National Laboratory"/>
            <person name="Ahrendt S."/>
            <person name="Sahu N."/>
            <person name="Indic B."/>
            <person name="Wong-Bajracharya J."/>
            <person name="Merenyi Z."/>
            <person name="Ke H.-M."/>
            <person name="Monk M."/>
            <person name="Kocsube S."/>
            <person name="Drula E."/>
            <person name="Lipzen A."/>
            <person name="Balint B."/>
            <person name="Henrissat B."/>
            <person name="Andreopoulos B."/>
            <person name="Martin F.M."/>
            <person name="Harder C.B."/>
            <person name="Rigling D."/>
            <person name="Ford K.L."/>
            <person name="Foster G.D."/>
            <person name="Pangilinan J."/>
            <person name="Papanicolaou A."/>
            <person name="Barry K."/>
            <person name="LaButti K."/>
            <person name="Viragh M."/>
            <person name="Koriabine M."/>
            <person name="Yan M."/>
            <person name="Riley R."/>
            <person name="Champramary S."/>
            <person name="Plett K.L."/>
            <person name="Tsai I.J."/>
            <person name="Slot J."/>
            <person name="Sipos G."/>
            <person name="Plett J."/>
            <person name="Nagy L.G."/>
            <person name="Grigoriev I.V."/>
        </authorList>
    </citation>
    <scope>NUCLEOTIDE SEQUENCE</scope>
    <source>
        <strain evidence="7">ICMP 16352</strain>
    </source>
</reference>
<sequence>MSTKEPVSMTSYEFTKRKRWADLLVSELADTIIFVLSGEGKVLYVGTAVTELLGWREGDLVDCDFGEIVSVGDQDAFRSTFSESVRTHRDLHSYVRLKCSDQTNDVLFEIKSRIEDDCWYTMARPYPGKNTSMLNTFLDLKLENQRLQTRLRELTGSSSPSVMTKGPLPLFTSTSMAGETFDGGGGNGGAVGSSLYATGSLDVHAGCEDDRDDGGKKKKAKKTHTTDQYVCVTCGRTDSPEWRKGPLGPKTLCNACGLRWAKSMRRPDDAAAAADTGGESVHLT</sequence>
<feature type="domain" description="GATA-type" evidence="6">
    <location>
        <begin position="225"/>
        <end position="258"/>
    </location>
</feature>
<evidence type="ECO:0000256" key="3">
    <source>
        <dbReference type="ARBA" id="ARBA00022833"/>
    </source>
</evidence>
<dbReference type="InterPro" id="IPR035965">
    <property type="entry name" value="PAS-like_dom_sf"/>
</dbReference>
<dbReference type="InterPro" id="IPR013088">
    <property type="entry name" value="Znf_NHR/GATA"/>
</dbReference>
<keyword evidence="3" id="KW-0862">Zinc</keyword>
<evidence type="ECO:0000256" key="4">
    <source>
        <dbReference type="PROSITE-ProRule" id="PRU00094"/>
    </source>
</evidence>
<keyword evidence="2 4" id="KW-0863">Zinc-finger</keyword>
<name>A0AA39UKH1_9AGAR</name>
<dbReference type="CDD" id="cd00130">
    <property type="entry name" value="PAS"/>
    <property type="match status" value="1"/>
</dbReference>
<keyword evidence="1" id="KW-0479">Metal-binding</keyword>
<dbReference type="GO" id="GO:0008270">
    <property type="term" value="F:zinc ion binding"/>
    <property type="evidence" value="ECO:0007669"/>
    <property type="project" value="UniProtKB-KW"/>
</dbReference>
<dbReference type="SMART" id="SM00401">
    <property type="entry name" value="ZnF_GATA"/>
    <property type="match status" value="1"/>
</dbReference>
<dbReference type="PANTHER" id="PTHR47255:SF4">
    <property type="entry name" value="GATA ZINC FINGER DOMAIN-CONTAINING PROTEIN 12"/>
    <property type="match status" value="1"/>
</dbReference>
<gene>
    <name evidence="7" type="ORF">IW261DRAFT_1468289</name>
</gene>
<protein>
    <submittedName>
        <fullName evidence="7">Uncharacterized protein</fullName>
    </submittedName>
</protein>
<dbReference type="Proteomes" id="UP001175227">
    <property type="component" value="Unassembled WGS sequence"/>
</dbReference>
<dbReference type="PROSITE" id="PS00344">
    <property type="entry name" value="GATA_ZN_FINGER_1"/>
    <property type="match status" value="1"/>
</dbReference>
<dbReference type="CDD" id="cd00202">
    <property type="entry name" value="ZnF_GATA"/>
    <property type="match status" value="1"/>
</dbReference>
<dbReference type="GO" id="GO:0006355">
    <property type="term" value="P:regulation of DNA-templated transcription"/>
    <property type="evidence" value="ECO:0007669"/>
    <property type="project" value="InterPro"/>
</dbReference>
<dbReference type="SMART" id="SM00091">
    <property type="entry name" value="PAS"/>
    <property type="match status" value="1"/>
</dbReference>
<evidence type="ECO:0000256" key="1">
    <source>
        <dbReference type="ARBA" id="ARBA00022723"/>
    </source>
</evidence>
<dbReference type="InterPro" id="IPR000679">
    <property type="entry name" value="Znf_GATA"/>
</dbReference>
<dbReference type="GO" id="GO:0043565">
    <property type="term" value="F:sequence-specific DNA binding"/>
    <property type="evidence" value="ECO:0007669"/>
    <property type="project" value="InterPro"/>
</dbReference>
<organism evidence="7 8">
    <name type="scientific">Armillaria novae-zelandiae</name>
    <dbReference type="NCBI Taxonomy" id="153914"/>
    <lineage>
        <taxon>Eukaryota</taxon>
        <taxon>Fungi</taxon>
        <taxon>Dikarya</taxon>
        <taxon>Basidiomycota</taxon>
        <taxon>Agaricomycotina</taxon>
        <taxon>Agaricomycetes</taxon>
        <taxon>Agaricomycetidae</taxon>
        <taxon>Agaricales</taxon>
        <taxon>Marasmiineae</taxon>
        <taxon>Physalacriaceae</taxon>
        <taxon>Armillaria</taxon>
    </lineage>
</organism>
<dbReference type="Gene3D" id="3.30.50.10">
    <property type="entry name" value="Erythroid Transcription Factor GATA-1, subunit A"/>
    <property type="match status" value="1"/>
</dbReference>
<evidence type="ECO:0000259" key="6">
    <source>
        <dbReference type="PROSITE" id="PS50114"/>
    </source>
</evidence>
<keyword evidence="8" id="KW-1185">Reference proteome</keyword>
<dbReference type="SUPFAM" id="SSF55785">
    <property type="entry name" value="PYP-like sensor domain (PAS domain)"/>
    <property type="match status" value="1"/>
</dbReference>
<dbReference type="PROSITE" id="PS50112">
    <property type="entry name" value="PAS"/>
    <property type="match status" value="1"/>
</dbReference>
<dbReference type="SUPFAM" id="SSF57716">
    <property type="entry name" value="Glucocorticoid receptor-like (DNA-binding domain)"/>
    <property type="match status" value="1"/>
</dbReference>
<dbReference type="AlphaFoldDB" id="A0AA39UKH1"/>
<proteinExistence type="predicted"/>
<evidence type="ECO:0000313" key="8">
    <source>
        <dbReference type="Proteomes" id="UP001175227"/>
    </source>
</evidence>
<dbReference type="EMBL" id="JAUEPR010000007">
    <property type="protein sequence ID" value="KAK0482550.1"/>
    <property type="molecule type" value="Genomic_DNA"/>
</dbReference>
<evidence type="ECO:0000259" key="5">
    <source>
        <dbReference type="PROSITE" id="PS50112"/>
    </source>
</evidence>
<evidence type="ECO:0000313" key="7">
    <source>
        <dbReference type="EMBL" id="KAK0482550.1"/>
    </source>
</evidence>